<comment type="caution">
    <text evidence="2">The sequence shown here is derived from an EMBL/GenBank/DDBJ whole genome shotgun (WGS) entry which is preliminary data.</text>
</comment>
<keyword evidence="3" id="KW-1185">Reference proteome</keyword>
<feature type="chain" id="PRO_5045636710" evidence="1">
    <location>
        <begin position="22"/>
        <end position="141"/>
    </location>
</feature>
<accession>A0ABR2VU12</accession>
<protein>
    <submittedName>
        <fullName evidence="2">Uncharacterized protein</fullName>
    </submittedName>
</protein>
<dbReference type="EMBL" id="JASJQH010007756">
    <property type="protein sequence ID" value="KAK9702070.1"/>
    <property type="molecule type" value="Genomic_DNA"/>
</dbReference>
<evidence type="ECO:0000256" key="1">
    <source>
        <dbReference type="SAM" id="SignalP"/>
    </source>
</evidence>
<name>A0ABR2VU12_9FUNG</name>
<organism evidence="2 3">
    <name type="scientific">Basidiobolus ranarum</name>
    <dbReference type="NCBI Taxonomy" id="34480"/>
    <lineage>
        <taxon>Eukaryota</taxon>
        <taxon>Fungi</taxon>
        <taxon>Fungi incertae sedis</taxon>
        <taxon>Zoopagomycota</taxon>
        <taxon>Entomophthoromycotina</taxon>
        <taxon>Basidiobolomycetes</taxon>
        <taxon>Basidiobolales</taxon>
        <taxon>Basidiobolaceae</taxon>
        <taxon>Basidiobolus</taxon>
    </lineage>
</organism>
<evidence type="ECO:0000313" key="2">
    <source>
        <dbReference type="EMBL" id="KAK9702070.1"/>
    </source>
</evidence>
<keyword evidence="1" id="KW-0732">Signal</keyword>
<proteinExistence type="predicted"/>
<dbReference type="Proteomes" id="UP001479436">
    <property type="component" value="Unassembled WGS sequence"/>
</dbReference>
<evidence type="ECO:0000313" key="3">
    <source>
        <dbReference type="Proteomes" id="UP001479436"/>
    </source>
</evidence>
<reference evidence="2 3" key="1">
    <citation type="submission" date="2023-04" db="EMBL/GenBank/DDBJ databases">
        <title>Genome of Basidiobolus ranarum AG-B5.</title>
        <authorList>
            <person name="Stajich J.E."/>
            <person name="Carter-House D."/>
            <person name="Gryganskyi A."/>
        </authorList>
    </citation>
    <scope>NUCLEOTIDE SEQUENCE [LARGE SCALE GENOMIC DNA]</scope>
    <source>
        <strain evidence="2 3">AG-B5</strain>
    </source>
</reference>
<gene>
    <name evidence="2" type="ORF">K7432_011418</name>
</gene>
<sequence>MMIHHFFQSMLALVLSTIINADYIIITSPTANATISPGQQLTINLAVKRADLAAIQSLNVRLLTDKEDILWMINYPQVDVQGEWRESFTWPVRYDLAEGNYTLNAYSNASYFNGRGRSFIMREANLTLAVTNLTLTPTAHI</sequence>
<feature type="signal peptide" evidence="1">
    <location>
        <begin position="1"/>
        <end position="21"/>
    </location>
</feature>